<dbReference type="GO" id="GO:0003723">
    <property type="term" value="F:RNA binding"/>
    <property type="evidence" value="ECO:0007669"/>
    <property type="project" value="InterPro"/>
</dbReference>
<evidence type="ECO:0000256" key="3">
    <source>
        <dbReference type="ARBA" id="ARBA00020107"/>
    </source>
</evidence>
<comment type="function">
    <text evidence="11">Involved in aphid transmission, cell-to-cell and systemis movement, encapsidation of the viral RNA and in the regulation of viral RNA amplification.</text>
</comment>
<evidence type="ECO:0000256" key="4">
    <source>
        <dbReference type="ARBA" id="ARBA00022484"/>
    </source>
</evidence>
<proteinExistence type="inferred from homology"/>
<comment type="subcellular location">
    <subcellularLocation>
        <location evidence="1">Virion</location>
    </subcellularLocation>
</comment>
<dbReference type="EMBL" id="AB271783">
    <property type="protein sequence ID" value="BAF47973.1"/>
    <property type="molecule type" value="Genomic_RNA"/>
</dbReference>
<evidence type="ECO:0000256" key="10">
    <source>
        <dbReference type="ARBA" id="ARBA00022953"/>
    </source>
</evidence>
<evidence type="ECO:0000256" key="5">
    <source>
        <dbReference type="ARBA" id="ARBA00022561"/>
    </source>
</evidence>
<feature type="domain" description="RdRp catalytic" evidence="13">
    <location>
        <begin position="1"/>
        <end position="58"/>
    </location>
</feature>
<sequence>NSGQPSTVVDNTLMVLLAMFYALHKSGISYQTYKQYCQFFINGDDLLIAVNGTLGESALDTFERSFSELGLNYKFDNRTREKTELWFMSHRGLVIDEMYIPKLEPERVVSILEWDRSVEPEHRLEAICAAMIESWGYPELTHQIRLFYRWVLTQAPYAALASVGKAPYISELALRNLYTGTQVKDSELEVYIEAMKEESLQEEDYNVYHQTSASSDLDAGRDTPMITTKKKDKDLDTGTSGTFSVPRLRQLPSKMSLPKVRGKTIVNLPHLITYTPDQIHLSNTRSTMKQFEFWYEGVKKEYEVDDTQMEIIMNGLMVWCIENGTSPNLNGMWVMMEGDEQIEFPLKPVIEFAQPTFRQIMAHFSNVAEAYIEKRNSEQKYMPRYGLQRNLTDYSLARYAFDFYEMTSKTPVRAREAHMQMKAAAIRGTTNRLFGLDGNVSQKEEDTERHTTEDVNRKMHSLLGVSTM</sequence>
<keyword evidence="9" id="KW-0946">Virion</keyword>
<evidence type="ECO:0000256" key="9">
    <source>
        <dbReference type="ARBA" id="ARBA00022844"/>
    </source>
</evidence>
<keyword evidence="6" id="KW-0808">Transferase</keyword>
<evidence type="ECO:0000256" key="6">
    <source>
        <dbReference type="ARBA" id="ARBA00022679"/>
    </source>
</evidence>
<keyword evidence="7" id="KW-0548">Nucleotidyltransferase</keyword>
<organism evidence="14 15">
    <name type="scientific">Ornithogalum virus 2</name>
    <dbReference type="NCBI Taxonomy" id="186642"/>
    <lineage>
        <taxon>Viruses</taxon>
        <taxon>Riboviria</taxon>
        <taxon>Orthornavirae</taxon>
        <taxon>Pisuviricota</taxon>
        <taxon>Stelpaviricetes</taxon>
        <taxon>Patatavirales</taxon>
        <taxon>Potyviridae</taxon>
        <taxon>Potyvirus</taxon>
        <taxon>Potyvirus ornithogalitessellati</taxon>
        <taxon>Potyvirus ornithogali</taxon>
    </lineage>
</organism>
<keyword evidence="15" id="KW-1185">Reference proteome</keyword>
<dbReference type="InterPro" id="IPR007094">
    <property type="entry name" value="RNA-dir_pol_PSvirus"/>
</dbReference>
<evidence type="ECO:0000256" key="12">
    <source>
        <dbReference type="RuleBase" id="RU003351"/>
    </source>
</evidence>
<evidence type="ECO:0000256" key="11">
    <source>
        <dbReference type="ARBA" id="ARBA00029405"/>
    </source>
</evidence>
<evidence type="ECO:0000256" key="1">
    <source>
        <dbReference type="ARBA" id="ARBA00004328"/>
    </source>
</evidence>
<dbReference type="Pfam" id="PF00680">
    <property type="entry name" value="RdRP_1"/>
    <property type="match status" value="1"/>
</dbReference>
<dbReference type="GO" id="GO:0019028">
    <property type="term" value="C:viral capsid"/>
    <property type="evidence" value="ECO:0007669"/>
    <property type="project" value="UniProtKB-KW"/>
</dbReference>
<keyword evidence="8" id="KW-0547">Nucleotide-binding</keyword>
<evidence type="ECO:0000313" key="15">
    <source>
        <dbReference type="Proteomes" id="UP000232824"/>
    </source>
</evidence>
<dbReference type="InterPro" id="IPR001205">
    <property type="entry name" value="RNA-dir_pol_C"/>
</dbReference>
<name>A3KCM9_9POTV</name>
<keyword evidence="5" id="KW-0167">Capsid protein</keyword>
<dbReference type="SUPFAM" id="SSF56672">
    <property type="entry name" value="DNA/RNA polymerases"/>
    <property type="match status" value="1"/>
</dbReference>
<dbReference type="GO" id="GO:0003968">
    <property type="term" value="F:RNA-directed RNA polymerase activity"/>
    <property type="evidence" value="ECO:0007669"/>
    <property type="project" value="UniProtKB-KW"/>
</dbReference>
<dbReference type="RefSeq" id="YP_009665138.1">
    <property type="nucleotide sequence ID" value="NC_043154.1"/>
</dbReference>
<evidence type="ECO:0000256" key="8">
    <source>
        <dbReference type="ARBA" id="ARBA00022741"/>
    </source>
</evidence>
<dbReference type="Proteomes" id="UP000232824">
    <property type="component" value="Segment"/>
</dbReference>
<evidence type="ECO:0000313" key="14">
    <source>
        <dbReference type="EMBL" id="BAF47973.1"/>
    </source>
</evidence>
<evidence type="ECO:0000256" key="2">
    <source>
        <dbReference type="ARBA" id="ARBA00006064"/>
    </source>
</evidence>
<dbReference type="GO" id="GO:0000166">
    <property type="term" value="F:nucleotide binding"/>
    <property type="evidence" value="ECO:0007669"/>
    <property type="project" value="UniProtKB-KW"/>
</dbReference>
<keyword evidence="4" id="KW-0696">RNA-directed RNA polymerase</keyword>
<comment type="similarity">
    <text evidence="2 12">Belongs to the potyviridae genome polyprotein family.</text>
</comment>
<evidence type="ECO:0000259" key="13">
    <source>
        <dbReference type="PROSITE" id="PS50507"/>
    </source>
</evidence>
<dbReference type="GO" id="GO:0039694">
    <property type="term" value="P:viral RNA genome replication"/>
    <property type="evidence" value="ECO:0007669"/>
    <property type="project" value="InterPro"/>
</dbReference>
<dbReference type="Gene3D" id="3.30.70.270">
    <property type="match status" value="1"/>
</dbReference>
<dbReference type="PROSITE" id="PS50507">
    <property type="entry name" value="RDRP_SSRNA_POS"/>
    <property type="match status" value="1"/>
</dbReference>
<evidence type="ECO:0000256" key="7">
    <source>
        <dbReference type="ARBA" id="ARBA00022695"/>
    </source>
</evidence>
<dbReference type="InterPro" id="IPR001592">
    <property type="entry name" value="Poty_coat"/>
</dbReference>
<dbReference type="GO" id="GO:0006351">
    <property type="term" value="P:DNA-templated transcription"/>
    <property type="evidence" value="ECO:0007669"/>
    <property type="project" value="InterPro"/>
</dbReference>
<dbReference type="Pfam" id="PF00767">
    <property type="entry name" value="Poty_coat"/>
    <property type="match status" value="1"/>
</dbReference>
<accession>A3KCM9</accession>
<keyword evidence="10" id="KW-0693">Viral RNA replication</keyword>
<reference evidence="14 15" key="1">
    <citation type="journal article" date="2007" name="J. Gen. Plant Pathol.">
        <title>Isolation and characterization of a novel potyvirus tentatively named Ornithogalum virus 2.</title>
        <authorList>
            <person name="Matsumoto T."/>
            <person name="Yamamoto H."/>
            <person name="Fuji S."/>
            <person name="Inoue M."/>
        </authorList>
    </citation>
    <scope>NUCLEOTIDE SEQUENCE [LARGE SCALE GENOMIC DNA]</scope>
    <source>
        <strain evidence="14">Japanese</strain>
    </source>
</reference>
<feature type="non-terminal residue" evidence="14">
    <location>
        <position position="1"/>
    </location>
</feature>
<dbReference type="InterPro" id="IPR043128">
    <property type="entry name" value="Rev_trsase/Diguanyl_cyclase"/>
</dbReference>
<dbReference type="InterPro" id="IPR043502">
    <property type="entry name" value="DNA/RNA_pol_sf"/>
</dbReference>
<dbReference type="GeneID" id="40525299"/>
<dbReference type="KEGG" id="vg:40525299"/>
<protein>
    <recommendedName>
        <fullName evidence="3">Genome polyprotein</fullName>
    </recommendedName>
</protein>